<keyword evidence="2" id="KW-1185">Reference proteome</keyword>
<dbReference type="RefSeq" id="WP_019920683.1">
    <property type="nucleotide sequence ID" value="NZ_CP140152.1"/>
</dbReference>
<gene>
    <name evidence="1" type="ORF">SR858_10245</name>
</gene>
<dbReference type="EMBL" id="CP140152">
    <property type="protein sequence ID" value="WQH06677.1"/>
    <property type="molecule type" value="Genomic_DNA"/>
</dbReference>
<accession>A0ABZ0Y5C9</accession>
<sequence length="65" mass="7482">MSENSQKKTAKQTAAYRCWFNAMLDRVAKTIVASRVERLQMGLYGDAKKMLADMKQLLAEKKRKT</sequence>
<evidence type="ECO:0000313" key="1">
    <source>
        <dbReference type="EMBL" id="WQH06677.1"/>
    </source>
</evidence>
<protein>
    <submittedName>
        <fullName evidence="1">Uncharacterized protein</fullName>
    </submittedName>
</protein>
<evidence type="ECO:0000313" key="2">
    <source>
        <dbReference type="Proteomes" id="UP001326110"/>
    </source>
</evidence>
<name>A0ABZ0Y5C9_9BURK</name>
<reference evidence="1 2" key="1">
    <citation type="submission" date="2023-11" db="EMBL/GenBank/DDBJ databases">
        <title>MicrobeMod: A computational toolkit for identifying prokaryotic methylation and restriction-modification with nanopore sequencing.</title>
        <authorList>
            <person name="Crits-Christoph A."/>
            <person name="Kang S.C."/>
            <person name="Lee H."/>
            <person name="Ostrov N."/>
        </authorList>
    </citation>
    <scope>NUCLEOTIDE SEQUENCE [LARGE SCALE GENOMIC DNA]</scope>
    <source>
        <strain evidence="1 2">ATCC 25935</strain>
    </source>
</reference>
<organism evidence="1 2">
    <name type="scientific">Duganella zoogloeoides</name>
    <dbReference type="NCBI Taxonomy" id="75659"/>
    <lineage>
        <taxon>Bacteria</taxon>
        <taxon>Pseudomonadati</taxon>
        <taxon>Pseudomonadota</taxon>
        <taxon>Betaproteobacteria</taxon>
        <taxon>Burkholderiales</taxon>
        <taxon>Oxalobacteraceae</taxon>
        <taxon>Telluria group</taxon>
        <taxon>Duganella</taxon>
    </lineage>
</organism>
<dbReference type="Proteomes" id="UP001326110">
    <property type="component" value="Chromosome"/>
</dbReference>
<proteinExistence type="predicted"/>
<dbReference type="GeneID" id="43162543"/>